<evidence type="ECO:0000313" key="2">
    <source>
        <dbReference type="EMBL" id="KAK8567724.1"/>
    </source>
</evidence>
<protein>
    <recommendedName>
        <fullName evidence="1">RNase H type-1 domain-containing protein</fullName>
    </recommendedName>
</protein>
<dbReference type="Proteomes" id="UP001472677">
    <property type="component" value="Unassembled WGS sequence"/>
</dbReference>
<gene>
    <name evidence="2" type="ORF">V6N12_006300</name>
</gene>
<evidence type="ECO:0000313" key="3">
    <source>
        <dbReference type="Proteomes" id="UP001472677"/>
    </source>
</evidence>
<dbReference type="EMBL" id="JBBPBM010000009">
    <property type="protein sequence ID" value="KAK8567724.1"/>
    <property type="molecule type" value="Genomic_DNA"/>
</dbReference>
<dbReference type="InterPro" id="IPR002156">
    <property type="entry name" value="RNaseH_domain"/>
</dbReference>
<name>A0ABR2EYE6_9ROSI</name>
<sequence>MVLTRLKRLRLYFQRGSMAVANGWSKIIIEGDARSVVTKLTRKELDYSVVVGHLGGTVEHLKTNSNFTIAHVGRDRDRVTHHLAQWIIRVIVTSIFDFEVSDYIHLIVLDDIIFGN</sequence>
<dbReference type="Pfam" id="PF13456">
    <property type="entry name" value="RVT_3"/>
    <property type="match status" value="1"/>
</dbReference>
<keyword evidence="3" id="KW-1185">Reference proteome</keyword>
<evidence type="ECO:0000259" key="1">
    <source>
        <dbReference type="Pfam" id="PF13456"/>
    </source>
</evidence>
<accession>A0ABR2EYE6</accession>
<proteinExistence type="predicted"/>
<feature type="domain" description="RNase H type-1" evidence="1">
    <location>
        <begin position="18"/>
        <end position="86"/>
    </location>
</feature>
<reference evidence="2 3" key="1">
    <citation type="journal article" date="2024" name="G3 (Bethesda)">
        <title>Genome assembly of Hibiscus sabdariffa L. provides insights into metabolisms of medicinal natural products.</title>
        <authorList>
            <person name="Kim T."/>
        </authorList>
    </citation>
    <scope>NUCLEOTIDE SEQUENCE [LARGE SCALE GENOMIC DNA]</scope>
    <source>
        <strain evidence="2">TK-2024</strain>
        <tissue evidence="2">Old leaves</tissue>
    </source>
</reference>
<organism evidence="2 3">
    <name type="scientific">Hibiscus sabdariffa</name>
    <name type="common">roselle</name>
    <dbReference type="NCBI Taxonomy" id="183260"/>
    <lineage>
        <taxon>Eukaryota</taxon>
        <taxon>Viridiplantae</taxon>
        <taxon>Streptophyta</taxon>
        <taxon>Embryophyta</taxon>
        <taxon>Tracheophyta</taxon>
        <taxon>Spermatophyta</taxon>
        <taxon>Magnoliopsida</taxon>
        <taxon>eudicotyledons</taxon>
        <taxon>Gunneridae</taxon>
        <taxon>Pentapetalae</taxon>
        <taxon>rosids</taxon>
        <taxon>malvids</taxon>
        <taxon>Malvales</taxon>
        <taxon>Malvaceae</taxon>
        <taxon>Malvoideae</taxon>
        <taxon>Hibiscus</taxon>
    </lineage>
</organism>
<comment type="caution">
    <text evidence="2">The sequence shown here is derived from an EMBL/GenBank/DDBJ whole genome shotgun (WGS) entry which is preliminary data.</text>
</comment>